<dbReference type="HOGENOM" id="CLU_037926_1_0_6"/>
<dbReference type="InterPro" id="IPR023346">
    <property type="entry name" value="Lysozyme-like_dom_sf"/>
</dbReference>
<dbReference type="AlphaFoldDB" id="N9RK56"/>
<dbReference type="Proteomes" id="UP000652691">
    <property type="component" value="Unassembled WGS sequence"/>
</dbReference>
<dbReference type="Gene3D" id="1.10.530.10">
    <property type="match status" value="1"/>
</dbReference>
<sequence length="537" mass="60712">MSNLVTITAKFYDKSGQSFGHLDVQSRYQGSSKANTQKADSNGLFVFQASPHRKVELLAKPQNQKDYTVFKTIDSSIASSAENPVKVQLPKTIEEYKQSKQPSSAKGIVSTFFKVVDSNGKIMKNFPVQSRPKGKTSAYERYTNEKGIVEVLSSPNRDIEILVLTSKDNFILKSSANSGNEIESPILVQLDEAYDSFKGITLIKVLDRLGNHYAVDDTIVEMIFDNNQKQTLKVKEGKLKLYNWVGQKIKLTVYKPDGKPLDSVNFTVKRVKTEFVDLQLDVDVLNGKTAVNEPSITRRIEDTERGEVVSLSFFKEVYGSGKLFSHKNMAGRTTQNSSPEQFVPALNKCLIKYKIKDKLMLCHFLAQIYHECDHFRTLIEYASGQDYDISNFPPSVCEIEKSRSCKRRKQILKEGNTSPGDGPKYKGRGLIQLTWKSAYEKYKNYSGIDVVKDPELLCNNLFHAVESSVWAFNEFKNADAIVSQSYSDLNGFYTDSEHLRVVEKVSKKINGGYVGMAERKILFLKILKEAEKRNGFI</sequence>
<dbReference type="STRING" id="1217698.F888_01901"/>
<dbReference type="PATRIC" id="fig|1217698.3.peg.1848"/>
<evidence type="ECO:0000313" key="3">
    <source>
        <dbReference type="Proteomes" id="UP000013200"/>
    </source>
</evidence>
<dbReference type="Proteomes" id="UP000013200">
    <property type="component" value="Unassembled WGS sequence"/>
</dbReference>
<reference evidence="2 4" key="2">
    <citation type="journal article" date="2014" name="Int. J. Syst. Evol. Microbiol.">
        <title>Complete genome sequence of Corynebacterium casei LMG S-19264T (=DSM 44701T), isolated from a smear-ripened cheese.</title>
        <authorList>
            <consortium name="US DOE Joint Genome Institute (JGI-PGF)"/>
            <person name="Walter F."/>
            <person name="Albersmeier A."/>
            <person name="Kalinowski J."/>
            <person name="Ruckert C."/>
        </authorList>
    </citation>
    <scope>NUCLEOTIDE SEQUENCE [LARGE SCALE GENOMIC DNA]</scope>
    <source>
        <strain evidence="2 4">CCM 8635</strain>
    </source>
</reference>
<proteinExistence type="predicted"/>
<keyword evidence="3" id="KW-1185">Reference proteome</keyword>
<reference evidence="1 3" key="1">
    <citation type="submission" date="2013-02" db="EMBL/GenBank/DDBJ databases">
        <title>The Genome Sequence of Acinetobacter sp. NIPH 3623.</title>
        <authorList>
            <consortium name="The Broad Institute Genome Sequencing Platform"/>
            <consortium name="The Broad Institute Genome Sequencing Center for Infectious Disease"/>
            <person name="Cerqueira G."/>
            <person name="Feldgarden M."/>
            <person name="Courvalin P."/>
            <person name="Perichon B."/>
            <person name="Grillot-Courvalin C."/>
            <person name="Clermont D."/>
            <person name="Rocha E."/>
            <person name="Yoon E.-J."/>
            <person name="Nemec A."/>
            <person name="Walker B."/>
            <person name="Young S.K."/>
            <person name="Zeng Q."/>
            <person name="Gargeya S."/>
            <person name="Fitzgerald M."/>
            <person name="Haas B."/>
            <person name="Abouelleil A."/>
            <person name="Alvarado L."/>
            <person name="Arachchi H.M."/>
            <person name="Berlin A.M."/>
            <person name="Chapman S.B."/>
            <person name="Dewar J."/>
            <person name="Goldberg J."/>
            <person name="Griggs A."/>
            <person name="Gujja S."/>
            <person name="Hansen M."/>
            <person name="Howarth C."/>
            <person name="Imamovic A."/>
            <person name="Larimer J."/>
            <person name="McCowan C."/>
            <person name="Murphy C."/>
            <person name="Neiman D."/>
            <person name="Pearson M."/>
            <person name="Priest M."/>
            <person name="Roberts A."/>
            <person name="Saif S."/>
            <person name="Shea T."/>
            <person name="Sisk P."/>
            <person name="Sykes S."/>
            <person name="Wortman J."/>
            <person name="Nusbaum C."/>
            <person name="Birren B."/>
        </authorList>
    </citation>
    <scope>NUCLEOTIDE SEQUENCE [LARGE SCALE GENOMIC DNA]</scope>
    <source>
        <strain evidence="1 3">NIPH 3623</strain>
    </source>
</reference>
<dbReference type="GeneID" id="80103975"/>
<dbReference type="EMBL" id="APSA01000005">
    <property type="protein sequence ID" value="ENX39030.1"/>
    <property type="molecule type" value="Genomic_DNA"/>
</dbReference>
<name>N9RK56_9GAMM</name>
<gene>
    <name evidence="1" type="ORF">F888_01901</name>
    <name evidence="2" type="ORF">GCM10007354_14070</name>
</gene>
<evidence type="ECO:0000313" key="4">
    <source>
        <dbReference type="Proteomes" id="UP000652691"/>
    </source>
</evidence>
<dbReference type="SUPFAM" id="SSF53955">
    <property type="entry name" value="Lysozyme-like"/>
    <property type="match status" value="1"/>
</dbReference>
<reference evidence="2" key="3">
    <citation type="submission" date="2024-03" db="EMBL/GenBank/DDBJ databases">
        <authorList>
            <person name="Sun Q."/>
            <person name="Sedlacek I."/>
        </authorList>
    </citation>
    <scope>NUCLEOTIDE SEQUENCE</scope>
    <source>
        <strain evidence="2">CCM 8635</strain>
    </source>
</reference>
<dbReference type="RefSeq" id="WP_005285142.1">
    <property type="nucleotide sequence ID" value="NZ_BMDA01000001.1"/>
</dbReference>
<evidence type="ECO:0000313" key="2">
    <source>
        <dbReference type="EMBL" id="GGH32650.1"/>
    </source>
</evidence>
<evidence type="ECO:0000313" key="1">
    <source>
        <dbReference type="EMBL" id="ENX39030.1"/>
    </source>
</evidence>
<evidence type="ECO:0008006" key="5">
    <source>
        <dbReference type="Google" id="ProtNLM"/>
    </source>
</evidence>
<accession>N9RK56</accession>
<dbReference type="EMBL" id="BMDA01000001">
    <property type="protein sequence ID" value="GGH32650.1"/>
    <property type="molecule type" value="Genomic_DNA"/>
</dbReference>
<protein>
    <recommendedName>
        <fullName evidence="5">Glycoside hydrolase family 19 catalytic domain-containing protein</fullName>
    </recommendedName>
</protein>
<organism evidence="1 3">
    <name type="scientific">Acinetobacter courvalinii</name>
    <dbReference type="NCBI Taxonomy" id="280147"/>
    <lineage>
        <taxon>Bacteria</taxon>
        <taxon>Pseudomonadati</taxon>
        <taxon>Pseudomonadota</taxon>
        <taxon>Gammaproteobacteria</taxon>
        <taxon>Moraxellales</taxon>
        <taxon>Moraxellaceae</taxon>
        <taxon>Acinetobacter</taxon>
    </lineage>
</organism>
<comment type="caution">
    <text evidence="1">The sequence shown here is derived from an EMBL/GenBank/DDBJ whole genome shotgun (WGS) entry which is preliminary data.</text>
</comment>